<dbReference type="PANTHER" id="PTHR33734:SF22">
    <property type="entry name" value="MEMBRANE-BOUND LYTIC MUREIN TRANSGLYCOSYLASE D"/>
    <property type="match status" value="1"/>
</dbReference>
<dbReference type="CDD" id="cd16894">
    <property type="entry name" value="MltD-like"/>
    <property type="match status" value="1"/>
</dbReference>
<dbReference type="Pfam" id="PF01464">
    <property type="entry name" value="SLT"/>
    <property type="match status" value="1"/>
</dbReference>
<dbReference type="InterPro" id="IPR036779">
    <property type="entry name" value="LysM_dom_sf"/>
</dbReference>
<dbReference type="SUPFAM" id="SSF53955">
    <property type="entry name" value="Lysozyme-like"/>
    <property type="match status" value="1"/>
</dbReference>
<dbReference type="InterPro" id="IPR023346">
    <property type="entry name" value="Lysozyme-like_dom_sf"/>
</dbReference>
<dbReference type="AlphaFoldDB" id="A0A364RHA5"/>
<feature type="domain" description="LysM" evidence="3">
    <location>
        <begin position="306"/>
        <end position="350"/>
    </location>
</feature>
<dbReference type="RefSeq" id="WP_112303758.1">
    <property type="nucleotide sequence ID" value="NZ_QMDV01000001.1"/>
</dbReference>
<dbReference type="SMART" id="SM00257">
    <property type="entry name" value="LysM"/>
    <property type="match status" value="5"/>
</dbReference>
<evidence type="ECO:0000313" key="4">
    <source>
        <dbReference type="EMBL" id="RAU83720.1"/>
    </source>
</evidence>
<name>A0A364RHA5_9BACT</name>
<dbReference type="SUPFAM" id="SSF54106">
    <property type="entry name" value="LysM domain"/>
    <property type="match status" value="4"/>
</dbReference>
<dbReference type="InterPro" id="IPR018392">
    <property type="entry name" value="LysM"/>
</dbReference>
<dbReference type="CDD" id="cd00118">
    <property type="entry name" value="LysM"/>
    <property type="match status" value="4"/>
</dbReference>
<dbReference type="PROSITE" id="PS51782">
    <property type="entry name" value="LYSM"/>
    <property type="match status" value="5"/>
</dbReference>
<reference evidence="4 5" key="2">
    <citation type="submission" date="2018-07" db="EMBL/GenBank/DDBJ databases">
        <title>Pontibacter sp. 2b14 genomic sequence and assembly.</title>
        <authorList>
            <person name="Du Z.-J."/>
        </authorList>
    </citation>
    <scope>NUCLEOTIDE SEQUENCE [LARGE SCALE GENOMIC DNA]</scope>
    <source>
        <strain evidence="4 5">2b14</strain>
    </source>
</reference>
<feature type="region of interest" description="Disordered" evidence="1">
    <location>
        <begin position="412"/>
        <end position="439"/>
    </location>
</feature>
<accession>A0A364RHA5</accession>
<dbReference type="GO" id="GO:0008932">
    <property type="term" value="F:lytic endotransglycosylase activity"/>
    <property type="evidence" value="ECO:0007669"/>
    <property type="project" value="TreeGrafter"/>
</dbReference>
<evidence type="ECO:0000313" key="5">
    <source>
        <dbReference type="Proteomes" id="UP000251692"/>
    </source>
</evidence>
<feature type="domain" description="LysM" evidence="3">
    <location>
        <begin position="360"/>
        <end position="404"/>
    </location>
</feature>
<dbReference type="OrthoDB" id="977752at2"/>
<feature type="domain" description="LysM" evidence="3">
    <location>
        <begin position="603"/>
        <end position="646"/>
    </location>
</feature>
<evidence type="ECO:0000256" key="2">
    <source>
        <dbReference type="SAM" id="SignalP"/>
    </source>
</evidence>
<feature type="chain" id="PRO_5016901747" evidence="2">
    <location>
        <begin position="20"/>
        <end position="783"/>
    </location>
</feature>
<dbReference type="Gene3D" id="3.10.350.10">
    <property type="entry name" value="LysM domain"/>
    <property type="match status" value="3"/>
</dbReference>
<dbReference type="Pfam" id="PF01476">
    <property type="entry name" value="LysM"/>
    <property type="match status" value="4"/>
</dbReference>
<dbReference type="InterPro" id="IPR008258">
    <property type="entry name" value="Transglycosylase_SLT_dom_1"/>
</dbReference>
<protein>
    <submittedName>
        <fullName evidence="4">Lytic transglycosylase</fullName>
    </submittedName>
</protein>
<feature type="domain" description="LysM" evidence="3">
    <location>
        <begin position="737"/>
        <end position="780"/>
    </location>
</feature>
<evidence type="ECO:0000256" key="1">
    <source>
        <dbReference type="SAM" id="MobiDB-lite"/>
    </source>
</evidence>
<keyword evidence="2" id="KW-0732">Signal</keyword>
<comment type="caution">
    <text evidence="4">The sequence shown here is derived from an EMBL/GenBank/DDBJ whole genome shotgun (WGS) entry which is preliminary data.</text>
</comment>
<keyword evidence="5" id="KW-1185">Reference proteome</keyword>
<organism evidence="4 5">
    <name type="scientific">Pontibacter arcticus</name>
    <dbReference type="NCBI Taxonomy" id="2080288"/>
    <lineage>
        <taxon>Bacteria</taxon>
        <taxon>Pseudomonadati</taxon>
        <taxon>Bacteroidota</taxon>
        <taxon>Cytophagia</taxon>
        <taxon>Cytophagales</taxon>
        <taxon>Hymenobacteraceae</taxon>
        <taxon>Pontibacter</taxon>
    </lineage>
</organism>
<evidence type="ECO:0000259" key="3">
    <source>
        <dbReference type="PROSITE" id="PS51782"/>
    </source>
</evidence>
<proteinExistence type="predicted"/>
<dbReference type="PANTHER" id="PTHR33734">
    <property type="entry name" value="LYSM DOMAIN-CONTAINING GPI-ANCHORED PROTEIN 2"/>
    <property type="match status" value="1"/>
</dbReference>
<sequence length="783" mass="86168">MRKQLPLLVLLFLPLLAWAQAVTVPKNVYFADIHLKISDGAQQEIQKKVDALHRNQTYFRMKVDLADAYFPIIERVFKEEGVPDDYKYLALQESGLVGDAISTSNAVGYWQFKKEAASDFNLRMDNKVDERRHIIEASRGAAKYFKRSNVYYNNWFNSLLSYYLGPTGAKSYTNLADKGAKKMDVTEKSHQYVLTFLAHKIAYDNFVGKNTPPAISLREMRGTPGQSLGDIALATRTDYAELERYNKWLLGNSIPSDKDYYVMVPIRSGSTTQIVASNTTTQPSAVAKSVPASMAAAAMVKRNNLNALIAREGDTKDRLALQAGVSTRKFLKYNDMRNFDKIEAGAAYYVEPKHSSAQTEFHVVQPGENMQQISQHYGIKLQYLQFKNRMGRNEVPLPGRVLWLQKRRPASTPVEVRDLSQKQAASTQPTTTTAPTTVKSTPAKVATAKADAPKENFFTRFINSFKRKKAAPAEAAPVLETPVAEAPVTETEPVAPTEVFVEPAIDPNANKSAMYPGQRTLPATNTTPANTASAPVASGEAEIEDITPEDEGAFTETATAPAPKPAVVPVKKATPAPASNKTVAVTPAKTDTTPVSRPVMKAAKHAVQKGETLYGISRIYAVTVADLVAWNNLTDQPLKLGQELIIAEPLNVPAQQQQTTSTPAAVTGTHTVLAGETLYQISKKYNVSLQDLSTWNNLVDNAIKPGQELRLTAPAGEEEVEEETSSQAVTPIQGESMYHTVASGESMYQISRKYGVTIKDLMEWNNKSDFNVKPGDKLLVKRK</sequence>
<feature type="region of interest" description="Disordered" evidence="1">
    <location>
        <begin position="521"/>
        <end position="541"/>
    </location>
</feature>
<dbReference type="EMBL" id="QMDV01000001">
    <property type="protein sequence ID" value="RAU83720.1"/>
    <property type="molecule type" value="Genomic_DNA"/>
</dbReference>
<gene>
    <name evidence="4" type="ORF">DP923_01210</name>
</gene>
<feature type="compositionally biased region" description="Low complexity" evidence="1">
    <location>
        <begin position="521"/>
        <end position="538"/>
    </location>
</feature>
<feature type="domain" description="LysM" evidence="3">
    <location>
        <begin position="668"/>
        <end position="711"/>
    </location>
</feature>
<feature type="compositionally biased region" description="Low complexity" evidence="1">
    <location>
        <begin position="421"/>
        <end position="439"/>
    </location>
</feature>
<dbReference type="Proteomes" id="UP000251692">
    <property type="component" value="Unassembled WGS sequence"/>
</dbReference>
<feature type="signal peptide" evidence="2">
    <location>
        <begin position="1"/>
        <end position="19"/>
    </location>
</feature>
<reference evidence="4 5" key="1">
    <citation type="submission" date="2018-06" db="EMBL/GenBank/DDBJ databases">
        <authorList>
            <person name="Liu Z.-W."/>
        </authorList>
    </citation>
    <scope>NUCLEOTIDE SEQUENCE [LARGE SCALE GENOMIC DNA]</scope>
    <source>
        <strain evidence="4 5">2b14</strain>
    </source>
</reference>
<dbReference type="Gene3D" id="1.10.530.10">
    <property type="match status" value="1"/>
</dbReference>